<evidence type="ECO:0000313" key="2">
    <source>
        <dbReference type="EMBL" id="KRM24925.1"/>
    </source>
</evidence>
<evidence type="ECO:0000256" key="1">
    <source>
        <dbReference type="SAM" id="Phobius"/>
    </source>
</evidence>
<name>A0A0R1X5D1_9LACO</name>
<reference evidence="2 3" key="1">
    <citation type="journal article" date="2015" name="Genome Announc.">
        <title>Expanding the biotechnology potential of lactobacilli through comparative genomics of 213 strains and associated genera.</title>
        <authorList>
            <person name="Sun Z."/>
            <person name="Harris H.M."/>
            <person name="McCann A."/>
            <person name="Guo C."/>
            <person name="Argimon S."/>
            <person name="Zhang W."/>
            <person name="Yang X."/>
            <person name="Jeffery I.B."/>
            <person name="Cooney J.C."/>
            <person name="Kagawa T.F."/>
            <person name="Liu W."/>
            <person name="Song Y."/>
            <person name="Salvetti E."/>
            <person name="Wrobel A."/>
            <person name="Rasinkangas P."/>
            <person name="Parkhill J."/>
            <person name="Rea M.C."/>
            <person name="O'Sullivan O."/>
            <person name="Ritari J."/>
            <person name="Douillard F.P."/>
            <person name="Paul Ross R."/>
            <person name="Yang R."/>
            <person name="Briner A.E."/>
            <person name="Felis G.E."/>
            <person name="de Vos W.M."/>
            <person name="Barrangou R."/>
            <person name="Klaenhammer T.R."/>
            <person name="Caufield P.W."/>
            <person name="Cui Y."/>
            <person name="Zhang H."/>
            <person name="O'Toole P.W."/>
        </authorList>
    </citation>
    <scope>NUCLEOTIDE SEQUENCE [LARGE SCALE GENOMIC DNA]</scope>
    <source>
        <strain evidence="2 3">DSM 16991</strain>
    </source>
</reference>
<keyword evidence="1" id="KW-0812">Transmembrane</keyword>
<sequence>MTLIKFLLNAVTVIAALITIVGNAWILFATIRKIPVSRRASVISFVSLIVMVVMSVVLDWLHWR</sequence>
<dbReference type="RefSeq" id="WP_027827690.1">
    <property type="nucleotide sequence ID" value="NZ_AUEH01000006.1"/>
</dbReference>
<keyword evidence="1" id="KW-1133">Transmembrane helix</keyword>
<dbReference type="PATRIC" id="fig|1122147.4.peg.1340"/>
<accession>A0A0R1X5D1</accession>
<feature type="transmembrane region" description="Helical" evidence="1">
    <location>
        <begin position="40"/>
        <end position="63"/>
    </location>
</feature>
<protein>
    <submittedName>
        <fullName evidence="2">Uncharacterized protein</fullName>
    </submittedName>
</protein>
<evidence type="ECO:0000313" key="3">
    <source>
        <dbReference type="Proteomes" id="UP000050949"/>
    </source>
</evidence>
<dbReference type="EMBL" id="AZFW01000129">
    <property type="protein sequence ID" value="KRM24925.1"/>
    <property type="molecule type" value="Genomic_DNA"/>
</dbReference>
<dbReference type="Proteomes" id="UP000050949">
    <property type="component" value="Unassembled WGS sequence"/>
</dbReference>
<gene>
    <name evidence="2" type="ORF">FC91_GL001296</name>
</gene>
<keyword evidence="1" id="KW-0472">Membrane</keyword>
<organism evidence="2 3">
    <name type="scientific">Schleiferilactobacillus harbinensis DSM 16991</name>
    <dbReference type="NCBI Taxonomy" id="1122147"/>
    <lineage>
        <taxon>Bacteria</taxon>
        <taxon>Bacillati</taxon>
        <taxon>Bacillota</taxon>
        <taxon>Bacilli</taxon>
        <taxon>Lactobacillales</taxon>
        <taxon>Lactobacillaceae</taxon>
        <taxon>Schleiferilactobacillus</taxon>
    </lineage>
</organism>
<feature type="transmembrane region" description="Helical" evidence="1">
    <location>
        <begin position="6"/>
        <end position="28"/>
    </location>
</feature>
<comment type="caution">
    <text evidence="2">The sequence shown here is derived from an EMBL/GenBank/DDBJ whole genome shotgun (WGS) entry which is preliminary data.</text>
</comment>
<dbReference type="AlphaFoldDB" id="A0A0R1X5D1"/>
<proteinExistence type="predicted"/>